<gene>
    <name evidence="2" type="ORF">CYNAS_LOCUS4570</name>
</gene>
<evidence type="ECO:0000256" key="1">
    <source>
        <dbReference type="SAM" id="SignalP"/>
    </source>
</evidence>
<dbReference type="Proteomes" id="UP001176961">
    <property type="component" value="Unassembled WGS sequence"/>
</dbReference>
<accession>A0AA36GKI3</accession>
<feature type="signal peptide" evidence="1">
    <location>
        <begin position="1"/>
        <end position="16"/>
    </location>
</feature>
<evidence type="ECO:0000313" key="3">
    <source>
        <dbReference type="Proteomes" id="UP001176961"/>
    </source>
</evidence>
<dbReference type="EMBL" id="CATQJL010000112">
    <property type="protein sequence ID" value="CAJ0592587.1"/>
    <property type="molecule type" value="Genomic_DNA"/>
</dbReference>
<name>A0AA36GKI3_CYLNA</name>
<organism evidence="2 3">
    <name type="scientific">Cylicocyclus nassatus</name>
    <name type="common">Nematode worm</name>
    <dbReference type="NCBI Taxonomy" id="53992"/>
    <lineage>
        <taxon>Eukaryota</taxon>
        <taxon>Metazoa</taxon>
        <taxon>Ecdysozoa</taxon>
        <taxon>Nematoda</taxon>
        <taxon>Chromadorea</taxon>
        <taxon>Rhabditida</taxon>
        <taxon>Rhabditina</taxon>
        <taxon>Rhabditomorpha</taxon>
        <taxon>Strongyloidea</taxon>
        <taxon>Strongylidae</taxon>
        <taxon>Cylicocyclus</taxon>
    </lineage>
</organism>
<keyword evidence="1" id="KW-0732">Signal</keyword>
<feature type="chain" id="PRO_5041254909" evidence="1">
    <location>
        <begin position="17"/>
        <end position="154"/>
    </location>
</feature>
<protein>
    <submittedName>
        <fullName evidence="2">Uncharacterized protein</fullName>
    </submittedName>
</protein>
<dbReference type="AlphaFoldDB" id="A0AA36GKI3"/>
<evidence type="ECO:0000313" key="2">
    <source>
        <dbReference type="EMBL" id="CAJ0592587.1"/>
    </source>
</evidence>
<proteinExistence type="predicted"/>
<keyword evidence="3" id="KW-1185">Reference proteome</keyword>
<sequence length="154" mass="18298">MLFFCLLMILPLSSEGYDGRVTVHGDQGWKDGFIKGFKEFCEERVSMKLENLNYNISLFHLLQTFVHDYHKYTSEIHNDFKNNRVFDYYSGPLSRPTLKETAIKFAENVAYKHGPKDDKETCEVFKASKSFICEPFQVFYFPFYYVYTYCLFTK</sequence>
<reference evidence="2" key="1">
    <citation type="submission" date="2023-07" db="EMBL/GenBank/DDBJ databases">
        <authorList>
            <consortium name="CYATHOMIX"/>
        </authorList>
    </citation>
    <scope>NUCLEOTIDE SEQUENCE</scope>
    <source>
        <strain evidence="2">N/A</strain>
    </source>
</reference>
<comment type="caution">
    <text evidence="2">The sequence shown here is derived from an EMBL/GenBank/DDBJ whole genome shotgun (WGS) entry which is preliminary data.</text>
</comment>